<gene>
    <name evidence="2" type="ORF">AVDCRST_MAG53-1898</name>
</gene>
<feature type="non-terminal residue" evidence="2">
    <location>
        <position position="59"/>
    </location>
</feature>
<feature type="region of interest" description="Disordered" evidence="1">
    <location>
        <begin position="1"/>
        <end position="59"/>
    </location>
</feature>
<sequence>WNRPCTCTSTSAGPTGRSPGKSASRARRRNPSRAGSASTRRSTTCSSGTSGTRRSMRSA</sequence>
<organism evidence="2">
    <name type="scientific">uncultured Solirubrobacteraceae bacterium</name>
    <dbReference type="NCBI Taxonomy" id="1162706"/>
    <lineage>
        <taxon>Bacteria</taxon>
        <taxon>Bacillati</taxon>
        <taxon>Actinomycetota</taxon>
        <taxon>Thermoleophilia</taxon>
        <taxon>Solirubrobacterales</taxon>
        <taxon>Solirubrobacteraceae</taxon>
        <taxon>environmental samples</taxon>
    </lineage>
</organism>
<feature type="compositionally biased region" description="Low complexity" evidence="1">
    <location>
        <begin position="32"/>
        <end position="53"/>
    </location>
</feature>
<evidence type="ECO:0000256" key="1">
    <source>
        <dbReference type="SAM" id="MobiDB-lite"/>
    </source>
</evidence>
<evidence type="ECO:0000313" key="2">
    <source>
        <dbReference type="EMBL" id="CAA9500153.1"/>
    </source>
</evidence>
<dbReference type="EMBL" id="CADCVR010000063">
    <property type="protein sequence ID" value="CAA9500153.1"/>
    <property type="molecule type" value="Genomic_DNA"/>
</dbReference>
<dbReference type="AlphaFoldDB" id="A0A6J4SIE3"/>
<feature type="non-terminal residue" evidence="2">
    <location>
        <position position="1"/>
    </location>
</feature>
<proteinExistence type="predicted"/>
<name>A0A6J4SIE3_9ACTN</name>
<feature type="compositionally biased region" description="Polar residues" evidence="1">
    <location>
        <begin position="1"/>
        <end position="13"/>
    </location>
</feature>
<reference evidence="2" key="1">
    <citation type="submission" date="2020-02" db="EMBL/GenBank/DDBJ databases">
        <authorList>
            <person name="Meier V. D."/>
        </authorList>
    </citation>
    <scope>NUCLEOTIDE SEQUENCE</scope>
    <source>
        <strain evidence="2">AVDCRST_MAG53</strain>
    </source>
</reference>
<accession>A0A6J4SIE3</accession>
<protein>
    <submittedName>
        <fullName evidence="2">Uncharacterized protein</fullName>
    </submittedName>
</protein>